<dbReference type="PANTHER" id="PTHR42881">
    <property type="entry name" value="PROLYL ENDOPEPTIDASE"/>
    <property type="match status" value="1"/>
</dbReference>
<feature type="domain" description="Peptidase S9A N-terminal" evidence="6">
    <location>
        <begin position="23"/>
        <end position="426"/>
    </location>
</feature>
<gene>
    <name evidence="7" type="ORF">FHS94_000736</name>
</gene>
<evidence type="ECO:0000256" key="3">
    <source>
        <dbReference type="ARBA" id="ARBA00022825"/>
    </source>
</evidence>
<evidence type="ECO:0000259" key="5">
    <source>
        <dbReference type="Pfam" id="PF00326"/>
    </source>
</evidence>
<accession>A0A7W9BB39</accession>
<keyword evidence="8" id="KW-1185">Reference proteome</keyword>
<dbReference type="Proteomes" id="UP000546200">
    <property type="component" value="Unassembled WGS sequence"/>
</dbReference>
<keyword evidence="3" id="KW-0720">Serine protease</keyword>
<dbReference type="InterPro" id="IPR029058">
    <property type="entry name" value="AB_hydrolase_fold"/>
</dbReference>
<dbReference type="SUPFAM" id="SSF53474">
    <property type="entry name" value="alpha/beta-Hydrolases"/>
    <property type="match status" value="1"/>
</dbReference>
<proteinExistence type="predicted"/>
<keyword evidence="4" id="KW-0732">Signal</keyword>
<name>A0A7W9BB39_9SPHN</name>
<dbReference type="GO" id="GO:0005829">
    <property type="term" value="C:cytosol"/>
    <property type="evidence" value="ECO:0007669"/>
    <property type="project" value="TreeGrafter"/>
</dbReference>
<evidence type="ECO:0000256" key="2">
    <source>
        <dbReference type="ARBA" id="ARBA00022801"/>
    </source>
</evidence>
<dbReference type="AlphaFoldDB" id="A0A7W9BB39"/>
<organism evidence="7 8">
    <name type="scientific">Sphingomonas aerophila</name>
    <dbReference type="NCBI Taxonomy" id="1344948"/>
    <lineage>
        <taxon>Bacteria</taxon>
        <taxon>Pseudomonadati</taxon>
        <taxon>Pseudomonadota</taxon>
        <taxon>Alphaproteobacteria</taxon>
        <taxon>Sphingomonadales</taxon>
        <taxon>Sphingomonadaceae</taxon>
        <taxon>Sphingomonas</taxon>
    </lineage>
</organism>
<dbReference type="InterPro" id="IPR051167">
    <property type="entry name" value="Prolyl_oligopep/macrocyclase"/>
</dbReference>
<reference evidence="7 8" key="1">
    <citation type="submission" date="2020-08" db="EMBL/GenBank/DDBJ databases">
        <title>Genomic Encyclopedia of Type Strains, Phase IV (KMG-IV): sequencing the most valuable type-strain genomes for metagenomic binning, comparative biology and taxonomic classification.</title>
        <authorList>
            <person name="Goeker M."/>
        </authorList>
    </citation>
    <scope>NUCLEOTIDE SEQUENCE [LARGE SCALE GENOMIC DNA]</scope>
    <source>
        <strain evidence="7 8">DSM 100044</strain>
    </source>
</reference>
<dbReference type="SUPFAM" id="SSF50993">
    <property type="entry name" value="Peptidase/esterase 'gauge' domain"/>
    <property type="match status" value="1"/>
</dbReference>
<evidence type="ECO:0000256" key="4">
    <source>
        <dbReference type="SAM" id="SignalP"/>
    </source>
</evidence>
<feature type="signal peptide" evidence="4">
    <location>
        <begin position="1"/>
        <end position="24"/>
    </location>
</feature>
<dbReference type="GO" id="GO:0004252">
    <property type="term" value="F:serine-type endopeptidase activity"/>
    <property type="evidence" value="ECO:0007669"/>
    <property type="project" value="UniProtKB-EC"/>
</dbReference>
<evidence type="ECO:0000256" key="1">
    <source>
        <dbReference type="ARBA" id="ARBA00022670"/>
    </source>
</evidence>
<dbReference type="Pfam" id="PF02897">
    <property type="entry name" value="Peptidase_S9_N"/>
    <property type="match status" value="1"/>
</dbReference>
<evidence type="ECO:0000313" key="8">
    <source>
        <dbReference type="Proteomes" id="UP000546200"/>
    </source>
</evidence>
<protein>
    <submittedName>
        <fullName evidence="7">Prolyl oligopeptidase</fullName>
        <ecNumber evidence="7">3.4.21.26</ecNumber>
    </submittedName>
</protein>
<dbReference type="GO" id="GO:0006508">
    <property type="term" value="P:proteolysis"/>
    <property type="evidence" value="ECO:0007669"/>
    <property type="project" value="UniProtKB-KW"/>
</dbReference>
<keyword evidence="2 7" id="KW-0378">Hydrolase</keyword>
<dbReference type="GO" id="GO:0070012">
    <property type="term" value="F:oligopeptidase activity"/>
    <property type="evidence" value="ECO:0007669"/>
    <property type="project" value="TreeGrafter"/>
</dbReference>
<keyword evidence="1" id="KW-0645">Protease</keyword>
<dbReference type="EMBL" id="JACIJK010000002">
    <property type="protein sequence ID" value="MBB5713913.1"/>
    <property type="molecule type" value="Genomic_DNA"/>
</dbReference>
<sequence>MRLRALFLATAFLAQPLVSTSAHAQMTAMNTSNDPYIWLEDKDGAKPLAWVEAENARTLPRLQNDPRFATYQAEALAIAAAKDRIPMPNQLFGRIYNFWRDADHPHGIFRWTTEAGYAAAEPAWTVALDIDALGKAEGKTWVFKGLTCLQPEERLCLVALSEGGEDAVTYREFDLQASEFVADGFTLPTSKQDATWIDKDTLLVSRDWGQGTMTQSGYPFVVKMVKRGQPLEKATEVFRGETGDQVSTGANVVVDAKGNRLVYITRGRTFFGNDKLIWTPAGVKPTTLPQRTRIAGLVDGQVVFQTSEDWGGIPQGSVASMPLADFVAGRGTPTLAFRPNARQSVEGASTTRTKLLVSTLDNVRGRFTVFSHGPKGWTSRPVMLPDNAAIDLASVTDRSDKGFISVNGFLDPTSLWTLDAASATVAKVRTLPAKFDASRAVVEQFEATSTDGTKIPYFIVHRRDVPLDGTTPTIMTAYGGFELSRTPTYLGSTGKIWVERGGSFVLANIRGGGEFGPAWHEAGRKTKRQIIYDDFAAVAKDLSARKLTSPAKLGIYGGSNGGLLMGVEFNQHPDLWRAVSIGVPLLDMLRYEQIAAGYSWVDEYGSVKNPDEAAFLAKISPYNNLKRGVAYPEPYIWTTTKDDRVGPQHARKFAARMKEFGLPYLFYEDTAGGHSGDADIAQGAKLAALQMVYFSQKLMDAPSGAGAVTAAR</sequence>
<dbReference type="InterPro" id="IPR002470">
    <property type="entry name" value="Peptidase_S9A"/>
</dbReference>
<evidence type="ECO:0000259" key="6">
    <source>
        <dbReference type="Pfam" id="PF02897"/>
    </source>
</evidence>
<dbReference type="InterPro" id="IPR001375">
    <property type="entry name" value="Peptidase_S9_cat"/>
</dbReference>
<dbReference type="PRINTS" id="PR00862">
    <property type="entry name" value="PROLIGOPTASE"/>
</dbReference>
<feature type="domain" description="Peptidase S9 prolyl oligopeptidase catalytic" evidence="5">
    <location>
        <begin position="495"/>
        <end position="698"/>
    </location>
</feature>
<dbReference type="Gene3D" id="3.40.50.1820">
    <property type="entry name" value="alpha/beta hydrolase"/>
    <property type="match status" value="1"/>
</dbReference>
<feature type="chain" id="PRO_5031473252" evidence="4">
    <location>
        <begin position="25"/>
        <end position="712"/>
    </location>
</feature>
<dbReference type="Gene3D" id="2.130.10.120">
    <property type="entry name" value="Prolyl oligopeptidase, N-terminal domain"/>
    <property type="match status" value="1"/>
</dbReference>
<comment type="caution">
    <text evidence="7">The sequence shown here is derived from an EMBL/GenBank/DDBJ whole genome shotgun (WGS) entry which is preliminary data.</text>
</comment>
<dbReference type="Pfam" id="PF00326">
    <property type="entry name" value="Peptidase_S9"/>
    <property type="match status" value="1"/>
</dbReference>
<dbReference type="RefSeq" id="WP_184054758.1">
    <property type="nucleotide sequence ID" value="NZ_JACIJK010000002.1"/>
</dbReference>
<dbReference type="EC" id="3.4.21.26" evidence="7"/>
<dbReference type="InterPro" id="IPR023302">
    <property type="entry name" value="Pept_S9A_N"/>
</dbReference>
<dbReference type="PANTHER" id="PTHR42881:SF13">
    <property type="entry name" value="PROLYL ENDOPEPTIDASE"/>
    <property type="match status" value="1"/>
</dbReference>
<evidence type="ECO:0000313" key="7">
    <source>
        <dbReference type="EMBL" id="MBB5713913.1"/>
    </source>
</evidence>